<dbReference type="InterPro" id="IPR034593">
    <property type="entry name" value="DgoD-like"/>
</dbReference>
<dbReference type="PROSITE" id="PS00909">
    <property type="entry name" value="MR_MLE_2"/>
    <property type="match status" value="1"/>
</dbReference>
<protein>
    <submittedName>
        <fullName evidence="4">Galactonate dehydratase</fullName>
    </submittedName>
</protein>
<dbReference type="PROSITE" id="PS00908">
    <property type="entry name" value="MR_MLE_1"/>
    <property type="match status" value="1"/>
</dbReference>
<dbReference type="EMBL" id="QJKD01000003">
    <property type="protein sequence ID" value="PXX55369.1"/>
    <property type="molecule type" value="Genomic_DNA"/>
</dbReference>
<dbReference type="Proteomes" id="UP000248057">
    <property type="component" value="Unassembled WGS sequence"/>
</dbReference>
<keyword evidence="1" id="KW-0479">Metal-binding</keyword>
<dbReference type="SUPFAM" id="SSF51604">
    <property type="entry name" value="Enolase C-terminal domain-like"/>
    <property type="match status" value="1"/>
</dbReference>
<feature type="domain" description="Mandelate racemase/muconate lactonizing enzyme C-terminal" evidence="3">
    <location>
        <begin position="129"/>
        <end position="235"/>
    </location>
</feature>
<dbReference type="InterPro" id="IPR029017">
    <property type="entry name" value="Enolase-like_N"/>
</dbReference>
<dbReference type="InterPro" id="IPR029065">
    <property type="entry name" value="Enolase_C-like"/>
</dbReference>
<dbReference type="PANTHER" id="PTHR48080">
    <property type="entry name" value="D-GALACTONATE DEHYDRATASE-RELATED"/>
    <property type="match status" value="1"/>
</dbReference>
<dbReference type="InterPro" id="IPR036849">
    <property type="entry name" value="Enolase-like_C_sf"/>
</dbReference>
<evidence type="ECO:0000313" key="4">
    <source>
        <dbReference type="EMBL" id="PXX55369.1"/>
    </source>
</evidence>
<evidence type="ECO:0000256" key="2">
    <source>
        <dbReference type="ARBA" id="ARBA00023239"/>
    </source>
</evidence>
<dbReference type="PANTHER" id="PTHR48080:SF2">
    <property type="entry name" value="D-GALACTONATE DEHYDRATASE"/>
    <property type="match status" value="1"/>
</dbReference>
<dbReference type="Gene3D" id="3.20.20.120">
    <property type="entry name" value="Enolase-like C-terminal domain"/>
    <property type="match status" value="1"/>
</dbReference>
<dbReference type="RefSeq" id="WP_110322436.1">
    <property type="nucleotide sequence ID" value="NZ_QJKD01000003.1"/>
</dbReference>
<dbReference type="InterPro" id="IPR013341">
    <property type="entry name" value="Mandelate_racemase_N_dom"/>
</dbReference>
<sequence length="383" mass="42966">MKITNVEIYQVRPRWMLVKISTDEGITGWGEPTLEGKATVVEEMIHVFSTWLIGEDPDNIEALYNRMYRGGFYRGGGVLCSAISGIEQALWDIKGKKLGVPIWQLLGGRCRDRVRMYAHAVPFKDNPSREELQYWVKKRVDDGFTALKTSMVNPPIRHVDTWKKVEEIVSRIAVMRETAGNCVDIAIDFHGRVSPAMAPLLMKELEPYHPMFVEEPVLPENVDVMKEVSQKTVIPIAAGERLFTTFGFRELIDKRAVHIIQPDLCHCGGILQGLKIAAMAANQYISVAPHNPLGPVALAACLQLDTAISNFTAQEHPTHEEKLDLGVGLLKNPFVIQEGYIDVPKGPGLGIDVDEYAVKELQYDGNWANPVLYFEDDHSMGEW</sequence>
<dbReference type="SFLD" id="SFLDS00001">
    <property type="entry name" value="Enolase"/>
    <property type="match status" value="1"/>
</dbReference>
<dbReference type="SFLD" id="SFLDG00179">
    <property type="entry name" value="mandelate_racemase"/>
    <property type="match status" value="1"/>
</dbReference>
<reference evidence="4 5" key="1">
    <citation type="submission" date="2018-05" db="EMBL/GenBank/DDBJ databases">
        <title>Genomic Encyclopedia of Type Strains, Phase IV (KMG-IV): sequencing the most valuable type-strain genomes for metagenomic binning, comparative biology and taxonomic classification.</title>
        <authorList>
            <person name="Goeker M."/>
        </authorList>
    </citation>
    <scope>NUCLEOTIDE SEQUENCE [LARGE SCALE GENOMIC DNA]</scope>
    <source>
        <strain evidence="4 5">DSM 24995</strain>
    </source>
</reference>
<dbReference type="GO" id="GO:0016829">
    <property type="term" value="F:lyase activity"/>
    <property type="evidence" value="ECO:0007669"/>
    <property type="project" value="UniProtKB-KW"/>
</dbReference>
<dbReference type="SMART" id="SM00922">
    <property type="entry name" value="MR_MLE"/>
    <property type="match status" value="1"/>
</dbReference>
<dbReference type="GO" id="GO:0046872">
    <property type="term" value="F:metal ion binding"/>
    <property type="evidence" value="ECO:0007669"/>
    <property type="project" value="UniProtKB-KW"/>
</dbReference>
<keyword evidence="5" id="KW-1185">Reference proteome</keyword>
<dbReference type="Pfam" id="PF02746">
    <property type="entry name" value="MR_MLE_N"/>
    <property type="match status" value="1"/>
</dbReference>
<gene>
    <name evidence="4" type="ORF">DFR60_103427</name>
</gene>
<organism evidence="4 5">
    <name type="scientific">Hungatella effluvii</name>
    <dbReference type="NCBI Taxonomy" id="1096246"/>
    <lineage>
        <taxon>Bacteria</taxon>
        <taxon>Bacillati</taxon>
        <taxon>Bacillota</taxon>
        <taxon>Clostridia</taxon>
        <taxon>Lachnospirales</taxon>
        <taxon>Lachnospiraceae</taxon>
        <taxon>Hungatella</taxon>
    </lineage>
</organism>
<proteinExistence type="predicted"/>
<evidence type="ECO:0000313" key="5">
    <source>
        <dbReference type="Proteomes" id="UP000248057"/>
    </source>
</evidence>
<evidence type="ECO:0000256" key="1">
    <source>
        <dbReference type="ARBA" id="ARBA00022723"/>
    </source>
</evidence>
<dbReference type="SUPFAM" id="SSF54826">
    <property type="entry name" value="Enolase N-terminal domain-like"/>
    <property type="match status" value="1"/>
</dbReference>
<dbReference type="NCBIfam" id="NF010624">
    <property type="entry name" value="PRK14017.1"/>
    <property type="match status" value="1"/>
</dbReference>
<dbReference type="GO" id="GO:0009063">
    <property type="term" value="P:amino acid catabolic process"/>
    <property type="evidence" value="ECO:0007669"/>
    <property type="project" value="InterPro"/>
</dbReference>
<dbReference type="InterPro" id="IPR013342">
    <property type="entry name" value="Mandelate_racemase_C"/>
</dbReference>
<dbReference type="InterPro" id="IPR018110">
    <property type="entry name" value="Mandel_Rmase/mucon_lact_enz_CS"/>
</dbReference>
<name>A0A2V3YDU0_9FIRM</name>
<dbReference type="Gene3D" id="3.30.390.10">
    <property type="entry name" value="Enolase-like, N-terminal domain"/>
    <property type="match status" value="1"/>
</dbReference>
<evidence type="ECO:0000259" key="3">
    <source>
        <dbReference type="SMART" id="SM00922"/>
    </source>
</evidence>
<dbReference type="GeneID" id="86060929"/>
<keyword evidence="2" id="KW-0456">Lyase</keyword>
<accession>A0A2V3YDU0</accession>
<dbReference type="AlphaFoldDB" id="A0A2V3YDU0"/>
<comment type="caution">
    <text evidence="4">The sequence shown here is derived from an EMBL/GenBank/DDBJ whole genome shotgun (WGS) entry which is preliminary data.</text>
</comment>
<dbReference type="Pfam" id="PF13378">
    <property type="entry name" value="MR_MLE_C"/>
    <property type="match status" value="1"/>
</dbReference>